<dbReference type="RefSeq" id="WP_249480927.1">
    <property type="nucleotide sequence ID" value="NZ_CP097218.1"/>
</dbReference>
<dbReference type="Proteomes" id="UP001055868">
    <property type="component" value="Chromosome"/>
</dbReference>
<organism evidence="1 2">
    <name type="scientific">Brachybacterium kimchii</name>
    <dbReference type="NCBI Taxonomy" id="2942909"/>
    <lineage>
        <taxon>Bacteria</taxon>
        <taxon>Bacillati</taxon>
        <taxon>Actinomycetota</taxon>
        <taxon>Actinomycetes</taxon>
        <taxon>Micrococcales</taxon>
        <taxon>Dermabacteraceae</taxon>
        <taxon>Brachybacterium</taxon>
    </lineage>
</organism>
<keyword evidence="2" id="KW-1185">Reference proteome</keyword>
<dbReference type="EMBL" id="CP097218">
    <property type="protein sequence ID" value="UQN31519.1"/>
    <property type="molecule type" value="Genomic_DNA"/>
</dbReference>
<proteinExistence type="predicted"/>
<name>A0ABY4ND98_9MICO</name>
<sequence length="393" mass="43291">MDDLGPYGWLPDRHLGAAAALAHADGIIGQIGDLLFVYGTQPDGPLRLQEVPDGQVSRSVVVGIAPVPRKVSLLVADAFVVLRGALEHTLFAEAEFLNGGTLSNTAARNVEMPATKTYEDFTRWADRQRRNGGPKSLRARGVLNRRLEPLQPFNRTIGTDDHPLARLTAYTNHFKHRTPAVTAVRMGAMYRERDRPRSVRGLEPQPEEPIKVGDVIAENPIGQQEVYTLFPTVGVHLPGSDRWPLLMHELDGIADWVRRQALPCLITGATVPGDSLPAHYDISKPHSDERAAVQSGRDESAAELFTRRLKAESVRQDMPGLLCGADRILRGAGPALRAEDVAAWAAQVSDKGILDRWSTFPREGEVGYDVVQRRWDVLCSLRGEAVEYAESRT</sequence>
<gene>
    <name evidence="1" type="ORF">M4486_09695</name>
</gene>
<evidence type="ECO:0000313" key="2">
    <source>
        <dbReference type="Proteomes" id="UP001055868"/>
    </source>
</evidence>
<evidence type="ECO:0000313" key="1">
    <source>
        <dbReference type="EMBL" id="UQN31519.1"/>
    </source>
</evidence>
<accession>A0ABY4ND98</accession>
<reference evidence="1" key="1">
    <citation type="submission" date="2022-05" db="EMBL/GenBank/DDBJ databases">
        <title>Genomic analysis of Brachybacterium sp. CBA3104.</title>
        <authorList>
            <person name="Roh S.W."/>
            <person name="Kim Y.B."/>
            <person name="Kim Y."/>
        </authorList>
    </citation>
    <scope>NUCLEOTIDE SEQUENCE</scope>
    <source>
        <strain evidence="1">CBA3104</strain>
    </source>
</reference>
<protein>
    <submittedName>
        <fullName evidence="1">Uncharacterized protein</fullName>
    </submittedName>
</protein>